<dbReference type="AlphaFoldDB" id="A0A7W0BZR3"/>
<dbReference type="Proteomes" id="UP000523087">
    <property type="component" value="Unassembled WGS sequence"/>
</dbReference>
<accession>A0A7W0BZR3</accession>
<organism evidence="1 2">
    <name type="scientific">Thermaerobacillus caldiproteolyticus</name>
    <dbReference type="NCBI Taxonomy" id="247480"/>
    <lineage>
        <taxon>Bacteria</taxon>
        <taxon>Bacillati</taxon>
        <taxon>Bacillota</taxon>
        <taxon>Bacilli</taxon>
        <taxon>Bacillales</taxon>
        <taxon>Anoxybacillaceae</taxon>
        <taxon>Thermaerobacillus</taxon>
    </lineage>
</organism>
<comment type="caution">
    <text evidence="1">The sequence shown here is derived from an EMBL/GenBank/DDBJ whole genome shotgun (WGS) entry which is preliminary data.</text>
</comment>
<gene>
    <name evidence="1" type="ORF">HNR31_003103</name>
</gene>
<sequence>MRLYIDSANTKQIHVYVNIFRLRVLLLMLQL</sequence>
<keyword evidence="2" id="KW-1185">Reference proteome</keyword>
<evidence type="ECO:0000313" key="2">
    <source>
        <dbReference type="Proteomes" id="UP000523087"/>
    </source>
</evidence>
<proteinExistence type="predicted"/>
<name>A0A7W0BZR3_9BACL</name>
<protein>
    <submittedName>
        <fullName evidence="1">Uncharacterized protein</fullName>
    </submittedName>
</protein>
<reference evidence="1 2" key="1">
    <citation type="submission" date="2020-07" db="EMBL/GenBank/DDBJ databases">
        <title>Genomic Encyclopedia of Type Strains, Phase IV (KMG-IV): sequencing the most valuable type-strain genomes for metagenomic binning, comparative biology and taxonomic classification.</title>
        <authorList>
            <person name="Goeker M."/>
        </authorList>
    </citation>
    <scope>NUCLEOTIDE SEQUENCE [LARGE SCALE GENOMIC DNA]</scope>
    <source>
        <strain evidence="1 2">DSM 15730</strain>
    </source>
</reference>
<evidence type="ECO:0000313" key="1">
    <source>
        <dbReference type="EMBL" id="MBA2876308.1"/>
    </source>
</evidence>
<dbReference type="EMBL" id="JACDUT010000011">
    <property type="protein sequence ID" value="MBA2876308.1"/>
    <property type="molecule type" value="Genomic_DNA"/>
</dbReference>